<accession>A0A1M5TC26</accession>
<evidence type="ECO:0000256" key="1">
    <source>
        <dbReference type="SAM" id="Phobius"/>
    </source>
</evidence>
<dbReference type="STRING" id="1123380.SAMN02745199_1263"/>
<protein>
    <submittedName>
        <fullName evidence="2">Uncharacterized conserved protein YqhQ</fullName>
    </submittedName>
</protein>
<dbReference type="InterPro" id="IPR010787">
    <property type="entry name" value="DUF1385"/>
</dbReference>
<dbReference type="AlphaFoldDB" id="A0A1M5TC26"/>
<feature type="transmembrane region" description="Helical" evidence="1">
    <location>
        <begin position="116"/>
        <end position="140"/>
    </location>
</feature>
<feature type="transmembrane region" description="Helical" evidence="1">
    <location>
        <begin position="185"/>
        <end position="206"/>
    </location>
</feature>
<gene>
    <name evidence="2" type="ORF">SAMN02745199_1263</name>
</gene>
<dbReference type="Proteomes" id="UP000242592">
    <property type="component" value="Unassembled WGS sequence"/>
</dbReference>
<dbReference type="Pfam" id="PF07136">
    <property type="entry name" value="DUF1385"/>
    <property type="match status" value="1"/>
</dbReference>
<proteinExistence type="predicted"/>
<sequence>MKVGGQAIIEGVLMMGKKVAIAVRDKKGEIVTEELGKIKKTKYLKIPFLRGFFSLYYSLYYGMKALDRSAEISSGEEMKKSDTFISILIAVVMGIGLFILLPVWLTNMLGVKNNEFLFSIVDGFIRLGLFLLYVWIISFLKDVKRVFQYHGAEHKTIHAYEHGEKLTPENVKKYTTIHPRCGTNFVMIFLIVAILLFSLFGIWKPLTGWERVIIRIIFIPIVASLSYELLKVFDKFPFLRFLSFPGLLLQKLTTAEPDLSQLEVAIASLNFALEDEQGKTNEDVEENSVEFMG</sequence>
<dbReference type="RefSeq" id="WP_073073295.1">
    <property type="nucleotide sequence ID" value="NZ_FQXN01000004.1"/>
</dbReference>
<evidence type="ECO:0000313" key="3">
    <source>
        <dbReference type="Proteomes" id="UP000242592"/>
    </source>
</evidence>
<keyword evidence="1" id="KW-0472">Membrane</keyword>
<feature type="transmembrane region" description="Helical" evidence="1">
    <location>
        <begin position="43"/>
        <end position="63"/>
    </location>
</feature>
<keyword evidence="1" id="KW-0812">Transmembrane</keyword>
<feature type="transmembrane region" description="Helical" evidence="1">
    <location>
        <begin position="212"/>
        <end position="230"/>
    </location>
</feature>
<name>A0A1M5TC26_9BACT</name>
<keyword evidence="1" id="KW-1133">Transmembrane helix</keyword>
<reference evidence="3" key="1">
    <citation type="submission" date="2016-11" db="EMBL/GenBank/DDBJ databases">
        <authorList>
            <person name="Varghese N."/>
            <person name="Submissions S."/>
        </authorList>
    </citation>
    <scope>NUCLEOTIDE SEQUENCE [LARGE SCALE GENOMIC DNA]</scope>
    <source>
        <strain evidence="3">DSM 15807</strain>
    </source>
</reference>
<dbReference type="PANTHER" id="PTHR42867:SF1">
    <property type="entry name" value="MEMBRANE PROTEIN-RELATED"/>
    <property type="match status" value="1"/>
</dbReference>
<organism evidence="2 3">
    <name type="scientific">Thermosipho atlanticus DSM 15807</name>
    <dbReference type="NCBI Taxonomy" id="1123380"/>
    <lineage>
        <taxon>Bacteria</taxon>
        <taxon>Thermotogati</taxon>
        <taxon>Thermotogota</taxon>
        <taxon>Thermotogae</taxon>
        <taxon>Thermotogales</taxon>
        <taxon>Fervidobacteriaceae</taxon>
        <taxon>Thermosipho</taxon>
    </lineage>
</organism>
<dbReference type="EMBL" id="FQXN01000004">
    <property type="protein sequence ID" value="SHH47893.1"/>
    <property type="molecule type" value="Genomic_DNA"/>
</dbReference>
<feature type="transmembrane region" description="Helical" evidence="1">
    <location>
        <begin position="84"/>
        <end position="104"/>
    </location>
</feature>
<dbReference type="PANTHER" id="PTHR42867">
    <property type="entry name" value="MEMBRANE PROTEIN-RELATED"/>
    <property type="match status" value="1"/>
</dbReference>
<keyword evidence="3" id="KW-1185">Reference proteome</keyword>
<dbReference type="OrthoDB" id="9784805at2"/>
<evidence type="ECO:0000313" key="2">
    <source>
        <dbReference type="EMBL" id="SHH47893.1"/>
    </source>
</evidence>